<dbReference type="EMBL" id="QPMH01000001">
    <property type="protein sequence ID" value="RDD63826.1"/>
    <property type="molecule type" value="Genomic_DNA"/>
</dbReference>
<evidence type="ECO:0000313" key="3">
    <source>
        <dbReference type="Proteomes" id="UP000253941"/>
    </source>
</evidence>
<protein>
    <submittedName>
        <fullName evidence="2">Uncharacterized protein</fullName>
    </submittedName>
</protein>
<organism evidence="2 3">
    <name type="scientific">Ferruginivarius sediminum</name>
    <dbReference type="NCBI Taxonomy" id="2661937"/>
    <lineage>
        <taxon>Bacteria</taxon>
        <taxon>Pseudomonadati</taxon>
        <taxon>Pseudomonadota</taxon>
        <taxon>Alphaproteobacteria</taxon>
        <taxon>Rhodospirillales</taxon>
        <taxon>Rhodospirillaceae</taxon>
        <taxon>Ferruginivarius</taxon>
    </lineage>
</organism>
<reference evidence="2 3" key="1">
    <citation type="submission" date="2018-07" db="EMBL/GenBank/DDBJ databases">
        <title>Venubactetium sediminum gen. nov., sp. nov., isolated from a marine solar saltern.</title>
        <authorList>
            <person name="Wang S."/>
        </authorList>
    </citation>
    <scope>NUCLEOTIDE SEQUENCE [LARGE SCALE GENOMIC DNA]</scope>
    <source>
        <strain evidence="2 3">WD2A32</strain>
    </source>
</reference>
<name>A0A369TLP2_9PROT</name>
<dbReference type="Proteomes" id="UP000253941">
    <property type="component" value="Unassembled WGS sequence"/>
</dbReference>
<feature type="region of interest" description="Disordered" evidence="1">
    <location>
        <begin position="1"/>
        <end position="64"/>
    </location>
</feature>
<comment type="caution">
    <text evidence="2">The sequence shown here is derived from an EMBL/GenBank/DDBJ whole genome shotgun (WGS) entry which is preliminary data.</text>
</comment>
<feature type="compositionally biased region" description="Low complexity" evidence="1">
    <location>
        <begin position="28"/>
        <end position="37"/>
    </location>
</feature>
<proteinExistence type="predicted"/>
<dbReference type="RefSeq" id="WP_114580339.1">
    <property type="nucleotide sequence ID" value="NZ_QPMH01000001.1"/>
</dbReference>
<dbReference type="AlphaFoldDB" id="A0A369TLP2"/>
<feature type="compositionally biased region" description="Low complexity" evidence="1">
    <location>
        <begin position="1"/>
        <end position="20"/>
    </location>
</feature>
<evidence type="ECO:0000313" key="2">
    <source>
        <dbReference type="EMBL" id="RDD63826.1"/>
    </source>
</evidence>
<sequence>MTEQTSTARGRPAAPTAPIADDPHNWNAAFAAAAAETAQHRNDDQQAQPTHDAEWADAFAKVGN</sequence>
<gene>
    <name evidence="2" type="ORF">DRB17_01270</name>
</gene>
<keyword evidence="3" id="KW-1185">Reference proteome</keyword>
<evidence type="ECO:0000256" key="1">
    <source>
        <dbReference type="SAM" id="MobiDB-lite"/>
    </source>
</evidence>
<accession>A0A369TLP2</accession>